<keyword evidence="2" id="KW-0808">Transferase</keyword>
<protein>
    <submittedName>
        <fullName evidence="2">Beta-glucoside kinase</fullName>
        <ecNumber evidence="2">2.7.1.85</ecNumber>
    </submittedName>
</protein>
<evidence type="ECO:0000256" key="1">
    <source>
        <dbReference type="ARBA" id="ARBA00006479"/>
    </source>
</evidence>
<keyword evidence="3" id="KW-1185">Reference proteome</keyword>
<proteinExistence type="inferred from homology"/>
<sequence>MQYAIGLDIGGTKVAAGLISKDGEIVSSYSVKSDVRDAETMYASVKTAISQVMSDASLGWESIEGIGAGVPGLVDSKKGLAIYQANIPWANFPVSKRLKEDFPVSNVAIDNDVRMAALAEWDEKKVSDEELFTYITISTGIASSFIQHKRFIRGAGFSGEVGQIPIVSPFDGEKKRLEEVVSGPGMERAYQLQTADSAITAKIMFENYQVATHYQEIIDGAAQAIAEKVYAIVALLDPHHIVFGGSVATNNPFFIELIKENMETWLLPDQKHILKDISISHFKHLSGLVGAGVSVFYTLD</sequence>
<dbReference type="InterPro" id="IPR000600">
    <property type="entry name" value="ROK"/>
</dbReference>
<dbReference type="Gene3D" id="3.30.420.40">
    <property type="match status" value="2"/>
</dbReference>
<reference evidence="2 3" key="1">
    <citation type="journal article" date="2014" name="Int. J. Syst. Evol. Microbiol.">
        <title>Jeotgalibaca dankookensis gen. nov., sp. nov., a member of the family Carnobacteriaceae, isolated from seujeot (Korean traditional food).</title>
        <authorList>
            <person name="Lee D.G."/>
            <person name="Trujillo M.E."/>
            <person name="Kang H."/>
            <person name="Ahn T.Y."/>
        </authorList>
    </citation>
    <scope>NUCLEOTIDE SEQUENCE [LARGE SCALE GENOMIC DNA]</scope>
    <source>
        <strain evidence="2 3">EX-07</strain>
    </source>
</reference>
<dbReference type="KEGG" id="jda:BW727_101400"/>
<dbReference type="EC" id="2.7.1.85" evidence="2"/>
<evidence type="ECO:0000313" key="3">
    <source>
        <dbReference type="Proteomes" id="UP000188993"/>
    </source>
</evidence>
<dbReference type="SUPFAM" id="SSF53067">
    <property type="entry name" value="Actin-like ATPase domain"/>
    <property type="match status" value="1"/>
</dbReference>
<dbReference type="STRING" id="708126.BW727_101400"/>
<dbReference type="EMBL" id="CP019728">
    <property type="protein sequence ID" value="AQS53767.1"/>
    <property type="molecule type" value="Genomic_DNA"/>
</dbReference>
<dbReference type="OrthoDB" id="9768323at2"/>
<keyword evidence="2" id="KW-0418">Kinase</keyword>
<dbReference type="Pfam" id="PF00480">
    <property type="entry name" value="ROK"/>
    <property type="match status" value="1"/>
</dbReference>
<comment type="similarity">
    <text evidence="1">Belongs to the ROK (NagC/XylR) family.</text>
</comment>
<organism evidence="2 3">
    <name type="scientific">Jeotgalibaca dankookensis</name>
    <dbReference type="NCBI Taxonomy" id="708126"/>
    <lineage>
        <taxon>Bacteria</taxon>
        <taxon>Bacillati</taxon>
        <taxon>Bacillota</taxon>
        <taxon>Bacilli</taxon>
        <taxon>Lactobacillales</taxon>
        <taxon>Carnobacteriaceae</taxon>
        <taxon>Jeotgalibaca</taxon>
    </lineage>
</organism>
<dbReference type="InterPro" id="IPR043129">
    <property type="entry name" value="ATPase_NBD"/>
</dbReference>
<dbReference type="RefSeq" id="WP_062470324.1">
    <property type="nucleotide sequence ID" value="NZ_BBYN01000019.1"/>
</dbReference>
<dbReference type="AlphaFoldDB" id="A0A1S6IQD4"/>
<accession>A0A1S6IQD4</accession>
<dbReference type="PANTHER" id="PTHR18964:SF149">
    <property type="entry name" value="BIFUNCTIONAL UDP-N-ACETYLGLUCOSAMINE 2-EPIMERASE_N-ACETYLMANNOSAMINE KINASE"/>
    <property type="match status" value="1"/>
</dbReference>
<name>A0A1S6IQD4_9LACT</name>
<dbReference type="PANTHER" id="PTHR18964">
    <property type="entry name" value="ROK (REPRESSOR, ORF, KINASE) FAMILY"/>
    <property type="match status" value="1"/>
</dbReference>
<dbReference type="Proteomes" id="UP000188993">
    <property type="component" value="Chromosome"/>
</dbReference>
<evidence type="ECO:0000313" key="2">
    <source>
        <dbReference type="EMBL" id="AQS53767.1"/>
    </source>
</evidence>
<gene>
    <name evidence="2" type="primary">bglK_1</name>
    <name evidence="2" type="ORF">BW727_101400</name>
</gene>
<dbReference type="GO" id="GO:0047700">
    <property type="term" value="F:beta-glucoside kinase activity"/>
    <property type="evidence" value="ECO:0007669"/>
    <property type="project" value="UniProtKB-EC"/>
</dbReference>